<dbReference type="InterPro" id="IPR025525">
    <property type="entry name" value="hAT-like_transposase_RNase-H"/>
</dbReference>
<evidence type="ECO:0000256" key="3">
    <source>
        <dbReference type="ARBA" id="ARBA00022771"/>
    </source>
</evidence>
<evidence type="ECO:0000313" key="9">
    <source>
        <dbReference type="EMBL" id="KAB2631673.1"/>
    </source>
</evidence>
<proteinExistence type="predicted"/>
<reference evidence="10" key="2">
    <citation type="submission" date="2019-10" db="EMBL/GenBank/DDBJ databases">
        <title>A de novo genome assembly of a pear dwarfing rootstock.</title>
        <authorList>
            <person name="Wang F."/>
            <person name="Wang J."/>
            <person name="Li S."/>
            <person name="Zhang Y."/>
            <person name="Fang M."/>
            <person name="Ma L."/>
            <person name="Zhao Y."/>
            <person name="Jiang S."/>
        </authorList>
    </citation>
    <scope>NUCLEOTIDE SEQUENCE [LARGE SCALE GENOMIC DNA]</scope>
</reference>
<dbReference type="Proteomes" id="UP000327157">
    <property type="component" value="Chromosome 12"/>
</dbReference>
<evidence type="ECO:0000313" key="10">
    <source>
        <dbReference type="Proteomes" id="UP000327157"/>
    </source>
</evidence>
<accession>A0A5N5HXW6</accession>
<dbReference type="GO" id="GO:0046983">
    <property type="term" value="F:protein dimerization activity"/>
    <property type="evidence" value="ECO:0007669"/>
    <property type="project" value="InterPro"/>
</dbReference>
<evidence type="ECO:0008006" key="11">
    <source>
        <dbReference type="Google" id="ProtNLM"/>
    </source>
</evidence>
<protein>
    <recommendedName>
        <fullName evidence="11">Zinc finger BED domain-containing protein RICESLEEPER 2-like</fullName>
    </recommendedName>
</protein>
<dbReference type="Pfam" id="PF14372">
    <property type="entry name" value="hAT-like_RNase-H"/>
    <property type="match status" value="1"/>
</dbReference>
<keyword evidence="2" id="KW-0479">Metal-binding</keyword>
<name>A0A5N5HXW6_9ROSA</name>
<dbReference type="OrthoDB" id="1710956at2759"/>
<evidence type="ECO:0000256" key="5">
    <source>
        <dbReference type="ARBA" id="ARBA00023125"/>
    </source>
</evidence>
<evidence type="ECO:0000256" key="6">
    <source>
        <dbReference type="ARBA" id="ARBA00023242"/>
    </source>
</evidence>
<dbReference type="PANTHER" id="PTHR46481:SF10">
    <property type="entry name" value="ZINC FINGER BED DOMAIN-CONTAINING PROTEIN 39"/>
    <property type="match status" value="1"/>
</dbReference>
<reference evidence="9 10" key="1">
    <citation type="submission" date="2019-09" db="EMBL/GenBank/DDBJ databases">
        <authorList>
            <person name="Ou C."/>
        </authorList>
    </citation>
    <scope>NUCLEOTIDE SEQUENCE [LARGE SCALE GENOMIC DNA]</scope>
    <source>
        <strain evidence="9">S2</strain>
        <tissue evidence="9">Leaf</tissue>
    </source>
</reference>
<evidence type="ECO:0000259" key="8">
    <source>
        <dbReference type="Pfam" id="PF14372"/>
    </source>
</evidence>
<keyword evidence="4" id="KW-0862">Zinc</keyword>
<keyword evidence="10" id="KW-1185">Reference proteome</keyword>
<reference evidence="9 10" key="3">
    <citation type="submission" date="2019-11" db="EMBL/GenBank/DDBJ databases">
        <title>A de novo genome assembly of a pear dwarfing rootstock.</title>
        <authorList>
            <person name="Wang F."/>
            <person name="Wang J."/>
            <person name="Li S."/>
            <person name="Zhang Y."/>
            <person name="Fang M."/>
            <person name="Ma L."/>
            <person name="Zhao Y."/>
            <person name="Jiang S."/>
        </authorList>
    </citation>
    <scope>NUCLEOTIDE SEQUENCE [LARGE SCALE GENOMIC DNA]</scope>
    <source>
        <strain evidence="9">S2</strain>
        <tissue evidence="9">Leaf</tissue>
    </source>
</reference>
<dbReference type="GO" id="GO:0003677">
    <property type="term" value="F:DNA binding"/>
    <property type="evidence" value="ECO:0007669"/>
    <property type="project" value="UniProtKB-KW"/>
</dbReference>
<feature type="domain" description="HAT C-terminal dimerisation" evidence="7">
    <location>
        <begin position="175"/>
        <end position="260"/>
    </location>
</feature>
<evidence type="ECO:0000256" key="2">
    <source>
        <dbReference type="ARBA" id="ARBA00022723"/>
    </source>
</evidence>
<feature type="domain" description="hAT-like transposase RNase-H fold" evidence="8">
    <location>
        <begin position="92"/>
        <end position="134"/>
    </location>
</feature>
<dbReference type="GO" id="GO:0005634">
    <property type="term" value="C:nucleus"/>
    <property type="evidence" value="ECO:0007669"/>
    <property type="project" value="UniProtKB-SubCell"/>
</dbReference>
<dbReference type="InterPro" id="IPR008906">
    <property type="entry name" value="HATC_C_dom"/>
</dbReference>
<dbReference type="InterPro" id="IPR052035">
    <property type="entry name" value="ZnF_BED_domain_contain"/>
</dbReference>
<evidence type="ECO:0000256" key="4">
    <source>
        <dbReference type="ARBA" id="ARBA00022833"/>
    </source>
</evidence>
<dbReference type="AlphaFoldDB" id="A0A5N5HXW6"/>
<dbReference type="Pfam" id="PF05699">
    <property type="entry name" value="Dimer_Tnp_hAT"/>
    <property type="match status" value="1"/>
</dbReference>
<evidence type="ECO:0000256" key="1">
    <source>
        <dbReference type="ARBA" id="ARBA00004123"/>
    </source>
</evidence>
<gene>
    <name evidence="9" type="ORF">D8674_009192</name>
</gene>
<organism evidence="9 10">
    <name type="scientific">Pyrus ussuriensis x Pyrus communis</name>
    <dbReference type="NCBI Taxonomy" id="2448454"/>
    <lineage>
        <taxon>Eukaryota</taxon>
        <taxon>Viridiplantae</taxon>
        <taxon>Streptophyta</taxon>
        <taxon>Embryophyta</taxon>
        <taxon>Tracheophyta</taxon>
        <taxon>Spermatophyta</taxon>
        <taxon>Magnoliopsida</taxon>
        <taxon>eudicotyledons</taxon>
        <taxon>Gunneridae</taxon>
        <taxon>Pentapetalae</taxon>
        <taxon>rosids</taxon>
        <taxon>fabids</taxon>
        <taxon>Rosales</taxon>
        <taxon>Rosaceae</taxon>
        <taxon>Amygdaloideae</taxon>
        <taxon>Maleae</taxon>
        <taxon>Pyrus</taxon>
    </lineage>
</organism>
<dbReference type="GO" id="GO:0008270">
    <property type="term" value="F:zinc ion binding"/>
    <property type="evidence" value="ECO:0007669"/>
    <property type="project" value="UniProtKB-KW"/>
</dbReference>
<sequence length="297" mass="34804">MQQIDYMALKVHFIDSDWKLRRKMLNFCQVPDDNEDTVGEIIESCLVDLKFSTSDRIMDHGSLEVVKDFWAFERLEEDDEDYATYFLEGWITVLDPRFKLDYVSFCFSEIYDDSTVEEMVKRVKELLFRLYEVYSASDSTPGCPEASNDDDQCHDEWINKFLEFKEKKGLRPRNVDKYLLDPCEDPANDKFDMLHWWKVHSTRYRILSGLARDVFAIPLPTMASSESAFSTGTGGRALNKHWSSYTPKFAQALMCSQDWLRTLPSSPVLVDDDETLIRDTQFYEEIESEFFGPPPRR</sequence>
<dbReference type="SUPFAM" id="SSF53098">
    <property type="entry name" value="Ribonuclease H-like"/>
    <property type="match status" value="1"/>
</dbReference>
<dbReference type="EMBL" id="SMOL01000143">
    <property type="protein sequence ID" value="KAB2631673.1"/>
    <property type="molecule type" value="Genomic_DNA"/>
</dbReference>
<keyword evidence="5" id="KW-0238">DNA-binding</keyword>
<evidence type="ECO:0000259" key="7">
    <source>
        <dbReference type="Pfam" id="PF05699"/>
    </source>
</evidence>
<keyword evidence="3" id="KW-0863">Zinc-finger</keyword>
<dbReference type="InterPro" id="IPR012337">
    <property type="entry name" value="RNaseH-like_sf"/>
</dbReference>
<comment type="subcellular location">
    <subcellularLocation>
        <location evidence="1">Nucleus</location>
    </subcellularLocation>
</comment>
<keyword evidence="6" id="KW-0539">Nucleus</keyword>
<comment type="caution">
    <text evidence="9">The sequence shown here is derived from an EMBL/GenBank/DDBJ whole genome shotgun (WGS) entry which is preliminary data.</text>
</comment>
<dbReference type="PANTHER" id="PTHR46481">
    <property type="entry name" value="ZINC FINGER BED DOMAIN-CONTAINING PROTEIN 4"/>
    <property type="match status" value="1"/>
</dbReference>